<evidence type="ECO:0000313" key="4">
    <source>
        <dbReference type="Proteomes" id="UP000248688"/>
    </source>
</evidence>
<evidence type="ECO:0000259" key="2">
    <source>
        <dbReference type="Pfam" id="PF10728"/>
    </source>
</evidence>
<dbReference type="InterPro" id="IPR008927">
    <property type="entry name" value="6-PGluconate_DH-like_C_sf"/>
</dbReference>
<dbReference type="Pfam" id="PF10728">
    <property type="entry name" value="DUF2520"/>
    <property type="match status" value="1"/>
</dbReference>
<dbReference type="Proteomes" id="UP000248688">
    <property type="component" value="Chromosome"/>
</dbReference>
<dbReference type="Pfam" id="PF03807">
    <property type="entry name" value="F420_oxidored"/>
    <property type="match status" value="1"/>
</dbReference>
<organism evidence="3 4">
    <name type="scientific">Echinicola strongylocentroti</name>
    <dbReference type="NCBI Taxonomy" id="1795355"/>
    <lineage>
        <taxon>Bacteria</taxon>
        <taxon>Pseudomonadati</taxon>
        <taxon>Bacteroidota</taxon>
        <taxon>Cytophagia</taxon>
        <taxon>Cytophagales</taxon>
        <taxon>Cyclobacteriaceae</taxon>
        <taxon>Echinicola</taxon>
    </lineage>
</organism>
<dbReference type="InterPro" id="IPR037108">
    <property type="entry name" value="TM1727-like_C_sf"/>
</dbReference>
<reference evidence="3 4" key="1">
    <citation type="submission" date="2018-06" db="EMBL/GenBank/DDBJ databases">
        <title>Echinicola strongylocentroti sp. nov., isolated from a sea urchin Strongylocentrotus intermedius.</title>
        <authorList>
            <person name="Bae S.S."/>
        </authorList>
    </citation>
    <scope>NUCLEOTIDE SEQUENCE [LARGE SCALE GENOMIC DNA]</scope>
    <source>
        <strain evidence="3 4">MEBiC08714</strain>
    </source>
</reference>
<protein>
    <submittedName>
        <fullName evidence="3">DUF2520 domain-containing protein</fullName>
    </submittedName>
</protein>
<name>A0A2Z4IIM0_9BACT</name>
<proteinExistence type="predicted"/>
<evidence type="ECO:0000259" key="1">
    <source>
        <dbReference type="Pfam" id="PF03807"/>
    </source>
</evidence>
<dbReference type="SUPFAM" id="SSF48179">
    <property type="entry name" value="6-phosphogluconate dehydrogenase C-terminal domain-like"/>
    <property type="match status" value="1"/>
</dbReference>
<feature type="domain" description="DUF2520" evidence="2">
    <location>
        <begin position="130"/>
        <end position="254"/>
    </location>
</feature>
<evidence type="ECO:0000313" key="3">
    <source>
        <dbReference type="EMBL" id="AWW30540.1"/>
    </source>
</evidence>
<dbReference type="InterPro" id="IPR036291">
    <property type="entry name" value="NAD(P)-bd_dom_sf"/>
</dbReference>
<dbReference type="EMBL" id="CP030041">
    <property type="protein sequence ID" value="AWW30540.1"/>
    <property type="molecule type" value="Genomic_DNA"/>
</dbReference>
<dbReference type="PANTHER" id="PTHR40459">
    <property type="entry name" value="CONSERVED HYPOTHETICAL ALANINE AND LEUCINE RICH PROTEIN"/>
    <property type="match status" value="1"/>
</dbReference>
<sequence>MGKYKIAVIGTGNVAWHLAPALENAGHTVTEIYSRDFHRAEKIVNQLYTAEVKTDLDFSESQARVYIIAVADAAISQIADAIILPENSILVHTSGSMPLDVLNYSSASYTGIFYPLQSFSKSRQIEMDEVPFLLESDDQATLLCLKKLAKSLSPNCYVVKSKDRKALHIAAVFASNFTNHMIRIAEEVMRRQGLDFDMLQPLIIEQISKTLEIGAKAAQTGPAVRGDLNVLDMHHQFLNYNDQIAEIYKIISQDIIDAN</sequence>
<dbReference type="AlphaFoldDB" id="A0A2Z4IIM0"/>
<gene>
    <name evidence="3" type="ORF">DN752_10610</name>
</gene>
<keyword evidence="4" id="KW-1185">Reference proteome</keyword>
<dbReference type="RefSeq" id="WP_112783921.1">
    <property type="nucleotide sequence ID" value="NZ_CP030041.1"/>
</dbReference>
<dbReference type="PANTHER" id="PTHR40459:SF1">
    <property type="entry name" value="CONSERVED HYPOTHETICAL ALANINE AND LEUCINE RICH PROTEIN"/>
    <property type="match status" value="1"/>
</dbReference>
<dbReference type="OrthoDB" id="9810755at2"/>
<accession>A0A2Z4IIM0</accession>
<dbReference type="SUPFAM" id="SSF51735">
    <property type="entry name" value="NAD(P)-binding Rossmann-fold domains"/>
    <property type="match status" value="1"/>
</dbReference>
<feature type="domain" description="Pyrroline-5-carboxylate reductase catalytic N-terminal" evidence="1">
    <location>
        <begin position="5"/>
        <end position="91"/>
    </location>
</feature>
<dbReference type="KEGG" id="est:DN752_10610"/>
<dbReference type="Gene3D" id="3.40.50.720">
    <property type="entry name" value="NAD(P)-binding Rossmann-like Domain"/>
    <property type="match status" value="1"/>
</dbReference>
<dbReference type="InterPro" id="IPR028939">
    <property type="entry name" value="P5C_Rdtase_cat_N"/>
</dbReference>
<dbReference type="InterPro" id="IPR018931">
    <property type="entry name" value="DUF2520"/>
</dbReference>
<dbReference type="Gene3D" id="1.10.1040.20">
    <property type="entry name" value="ProC-like, C-terminal domain"/>
    <property type="match status" value="1"/>
</dbReference>